<proteinExistence type="predicted"/>
<name>A0A8K0UVH4_9AGAR</name>
<protein>
    <recommendedName>
        <fullName evidence="2">DUF6533 domain-containing protein</fullName>
    </recommendedName>
</protein>
<feature type="domain" description="DUF6533" evidence="2">
    <location>
        <begin position="19"/>
        <end position="63"/>
    </location>
</feature>
<comment type="caution">
    <text evidence="3">The sequence shown here is derived from an EMBL/GenBank/DDBJ whole genome shotgun (WGS) entry which is preliminary data.</text>
</comment>
<evidence type="ECO:0000259" key="2">
    <source>
        <dbReference type="Pfam" id="PF20151"/>
    </source>
</evidence>
<feature type="transmembrane region" description="Helical" evidence="1">
    <location>
        <begin position="107"/>
        <end position="136"/>
    </location>
</feature>
<dbReference type="Pfam" id="PF20151">
    <property type="entry name" value="DUF6533"/>
    <property type="match status" value="1"/>
</dbReference>
<organism evidence="3 4">
    <name type="scientific">Cristinia sonorae</name>
    <dbReference type="NCBI Taxonomy" id="1940300"/>
    <lineage>
        <taxon>Eukaryota</taxon>
        <taxon>Fungi</taxon>
        <taxon>Dikarya</taxon>
        <taxon>Basidiomycota</taxon>
        <taxon>Agaricomycotina</taxon>
        <taxon>Agaricomycetes</taxon>
        <taxon>Agaricomycetidae</taxon>
        <taxon>Agaricales</taxon>
        <taxon>Pleurotineae</taxon>
        <taxon>Stephanosporaceae</taxon>
        <taxon>Cristinia</taxon>
    </lineage>
</organism>
<gene>
    <name evidence="3" type="ORF">BXZ70DRAFT_1005942</name>
</gene>
<evidence type="ECO:0000313" key="4">
    <source>
        <dbReference type="Proteomes" id="UP000813824"/>
    </source>
</evidence>
<dbReference type="InterPro" id="IPR045340">
    <property type="entry name" value="DUF6533"/>
</dbReference>
<dbReference type="Proteomes" id="UP000813824">
    <property type="component" value="Unassembled WGS sequence"/>
</dbReference>
<reference evidence="3" key="1">
    <citation type="journal article" date="2021" name="New Phytol.">
        <title>Evolutionary innovations through gain and loss of genes in the ectomycorrhizal Boletales.</title>
        <authorList>
            <person name="Wu G."/>
            <person name="Miyauchi S."/>
            <person name="Morin E."/>
            <person name="Kuo A."/>
            <person name="Drula E."/>
            <person name="Varga T."/>
            <person name="Kohler A."/>
            <person name="Feng B."/>
            <person name="Cao Y."/>
            <person name="Lipzen A."/>
            <person name="Daum C."/>
            <person name="Hundley H."/>
            <person name="Pangilinan J."/>
            <person name="Johnson J."/>
            <person name="Barry K."/>
            <person name="LaButti K."/>
            <person name="Ng V."/>
            <person name="Ahrendt S."/>
            <person name="Min B."/>
            <person name="Choi I.G."/>
            <person name="Park H."/>
            <person name="Plett J.M."/>
            <person name="Magnuson J."/>
            <person name="Spatafora J.W."/>
            <person name="Nagy L.G."/>
            <person name="Henrissat B."/>
            <person name="Grigoriev I.V."/>
            <person name="Yang Z.L."/>
            <person name="Xu J."/>
            <person name="Martin F.M."/>
        </authorList>
    </citation>
    <scope>NUCLEOTIDE SEQUENCE</scope>
    <source>
        <strain evidence="3">KKN 215</strain>
    </source>
</reference>
<dbReference type="OrthoDB" id="3349377at2759"/>
<evidence type="ECO:0000256" key="1">
    <source>
        <dbReference type="SAM" id="Phobius"/>
    </source>
</evidence>
<feature type="transmembrane region" description="Helical" evidence="1">
    <location>
        <begin position="204"/>
        <end position="222"/>
    </location>
</feature>
<accession>A0A8K0UVH4</accession>
<dbReference type="EMBL" id="JAEVFJ010000007">
    <property type="protein sequence ID" value="KAH8103543.1"/>
    <property type="molecule type" value="Genomic_DNA"/>
</dbReference>
<keyword evidence="1" id="KW-0812">Transmembrane</keyword>
<sequence>MSLEGIITDAVGEIFSVRYAEAAASVIIVYDHLITLHSEIELIWRASWSLGKCLFLLNRYYTLSVMVFNNYGTHWVHWQGADGVIAFTFGELILQLRLYALYAQNKAILVVMVITFIGGLAASTTLMVLSMIKITAISHLVPGLSFCIPLNSPKTFYAFWIPVLLSETVLCVLALWRGLQSYFQLRGIQRSTYSLFDILIRDSCLYYVVIFAVYLFNLITWFPKNPSPTEAGVGFAVAMSQLLTMGKSVDATHPGQAGSNSLRFNRSRYPDLFVSHTIDEDPELEMDVLSESRARGGRVVEV</sequence>
<keyword evidence="4" id="KW-1185">Reference proteome</keyword>
<evidence type="ECO:0000313" key="3">
    <source>
        <dbReference type="EMBL" id="KAH8103543.1"/>
    </source>
</evidence>
<dbReference type="AlphaFoldDB" id="A0A8K0UVH4"/>
<keyword evidence="1" id="KW-1133">Transmembrane helix</keyword>
<feature type="transmembrane region" description="Helical" evidence="1">
    <location>
        <begin position="156"/>
        <end position="176"/>
    </location>
</feature>
<keyword evidence="1" id="KW-0472">Membrane</keyword>